<feature type="domain" description="N-acetyltransferase" evidence="1">
    <location>
        <begin position="5"/>
        <end position="147"/>
    </location>
</feature>
<evidence type="ECO:0000259" key="1">
    <source>
        <dbReference type="PROSITE" id="PS51186"/>
    </source>
</evidence>
<gene>
    <name evidence="2" type="ORF">KDW_55110</name>
</gene>
<dbReference type="Gene3D" id="3.40.630.30">
    <property type="match status" value="1"/>
</dbReference>
<dbReference type="EMBL" id="BKZW01000003">
    <property type="protein sequence ID" value="GER91349.1"/>
    <property type="molecule type" value="Genomic_DNA"/>
</dbReference>
<dbReference type="InterPro" id="IPR016181">
    <property type="entry name" value="Acyl_CoA_acyltransferase"/>
</dbReference>
<evidence type="ECO:0000313" key="2">
    <source>
        <dbReference type="EMBL" id="GER91349.1"/>
    </source>
</evidence>
<dbReference type="InterPro" id="IPR000182">
    <property type="entry name" value="GNAT_dom"/>
</dbReference>
<dbReference type="Pfam" id="PF00583">
    <property type="entry name" value="Acetyltransf_1"/>
    <property type="match status" value="1"/>
</dbReference>
<sequence length="148" mass="17017">MDYKVTVTLEPQEGFTDFLHEQIREYNNQSSPLHKAAREKGAVKQINAIVINADEHWIGGITAELYWNWLEINDFWLADELRGQGLGSSLLAQVEQLAKENDARKVLLTTFDFQGKTFYERHDYKVVGVVEDYPPGSNYYTMVKTLDA</sequence>
<keyword evidence="2" id="KW-0808">Transferase</keyword>
<evidence type="ECO:0000313" key="3">
    <source>
        <dbReference type="Proteomes" id="UP000326912"/>
    </source>
</evidence>
<comment type="caution">
    <text evidence="2">The sequence shown here is derived from an EMBL/GenBank/DDBJ whole genome shotgun (WGS) entry which is preliminary data.</text>
</comment>
<keyword evidence="3" id="KW-1185">Reference proteome</keyword>
<dbReference type="PROSITE" id="PS51186">
    <property type="entry name" value="GNAT"/>
    <property type="match status" value="1"/>
</dbReference>
<protein>
    <submittedName>
        <fullName evidence="2">N-acetyltransferase</fullName>
    </submittedName>
</protein>
<dbReference type="Proteomes" id="UP000326912">
    <property type="component" value="Unassembled WGS sequence"/>
</dbReference>
<dbReference type="CDD" id="cd04301">
    <property type="entry name" value="NAT_SF"/>
    <property type="match status" value="1"/>
</dbReference>
<organism evidence="2 3">
    <name type="scientific">Dictyobacter vulcani</name>
    <dbReference type="NCBI Taxonomy" id="2607529"/>
    <lineage>
        <taxon>Bacteria</taxon>
        <taxon>Bacillati</taxon>
        <taxon>Chloroflexota</taxon>
        <taxon>Ktedonobacteria</taxon>
        <taxon>Ktedonobacterales</taxon>
        <taxon>Dictyobacteraceae</taxon>
        <taxon>Dictyobacter</taxon>
    </lineage>
</organism>
<dbReference type="AlphaFoldDB" id="A0A5J4KYX9"/>
<name>A0A5J4KYX9_9CHLR</name>
<dbReference type="SUPFAM" id="SSF55729">
    <property type="entry name" value="Acyl-CoA N-acyltransferases (Nat)"/>
    <property type="match status" value="1"/>
</dbReference>
<accession>A0A5J4KYX9</accession>
<reference evidence="2 3" key="1">
    <citation type="submission" date="2019-10" db="EMBL/GenBank/DDBJ databases">
        <title>Dictyobacter vulcani sp. nov., within the class Ktedonobacteria, isolated from soil of volcanic Mt. Zao.</title>
        <authorList>
            <person name="Zheng Y."/>
            <person name="Wang C.M."/>
            <person name="Sakai Y."/>
            <person name="Abe K."/>
            <person name="Yokota A."/>
            <person name="Yabe S."/>
        </authorList>
    </citation>
    <scope>NUCLEOTIDE SEQUENCE [LARGE SCALE GENOMIC DNA]</scope>
    <source>
        <strain evidence="2 3">W12</strain>
    </source>
</reference>
<dbReference type="GO" id="GO:0016747">
    <property type="term" value="F:acyltransferase activity, transferring groups other than amino-acyl groups"/>
    <property type="evidence" value="ECO:0007669"/>
    <property type="project" value="InterPro"/>
</dbReference>
<dbReference type="RefSeq" id="WP_151758990.1">
    <property type="nucleotide sequence ID" value="NZ_BKZW01000003.1"/>
</dbReference>
<proteinExistence type="predicted"/>